<dbReference type="InterPro" id="IPR000531">
    <property type="entry name" value="Beta-barrel_TonB"/>
</dbReference>
<dbReference type="EMBL" id="JAVRHV010000001">
    <property type="protein sequence ID" value="MDT0551698.1"/>
    <property type="molecule type" value="Genomic_DNA"/>
</dbReference>
<evidence type="ECO:0000256" key="7">
    <source>
        <dbReference type="ARBA" id="ARBA00023136"/>
    </source>
</evidence>
<name>A0ABU2Y3T9_9FLAO</name>
<evidence type="ECO:0000256" key="8">
    <source>
        <dbReference type="ARBA" id="ARBA00023170"/>
    </source>
</evidence>
<evidence type="ECO:0000256" key="5">
    <source>
        <dbReference type="ARBA" id="ARBA00022729"/>
    </source>
</evidence>
<dbReference type="InterPro" id="IPR037066">
    <property type="entry name" value="Plug_dom_sf"/>
</dbReference>
<comment type="subcellular location">
    <subcellularLocation>
        <location evidence="1 10">Cell outer membrane</location>
        <topology evidence="1 10">Multi-pass membrane protein</topology>
    </subcellularLocation>
</comment>
<evidence type="ECO:0000313" key="15">
    <source>
        <dbReference type="EMBL" id="MDT0551698.1"/>
    </source>
</evidence>
<evidence type="ECO:0000313" key="16">
    <source>
        <dbReference type="Proteomes" id="UP001252186"/>
    </source>
</evidence>
<keyword evidence="8 15" id="KW-0675">Receptor</keyword>
<evidence type="ECO:0000256" key="3">
    <source>
        <dbReference type="ARBA" id="ARBA00022452"/>
    </source>
</evidence>
<comment type="caution">
    <text evidence="15">The sequence shown here is derived from an EMBL/GenBank/DDBJ whole genome shotgun (WGS) entry which is preliminary data.</text>
</comment>
<evidence type="ECO:0000256" key="12">
    <source>
        <dbReference type="SAM" id="MobiDB-lite"/>
    </source>
</evidence>
<dbReference type="Proteomes" id="UP001252186">
    <property type="component" value="Unassembled WGS sequence"/>
</dbReference>
<keyword evidence="9 10" id="KW-0998">Cell outer membrane</keyword>
<dbReference type="Pfam" id="PF07715">
    <property type="entry name" value="Plug"/>
    <property type="match status" value="1"/>
</dbReference>
<evidence type="ECO:0000256" key="11">
    <source>
        <dbReference type="RuleBase" id="RU003357"/>
    </source>
</evidence>
<dbReference type="Gene3D" id="2.40.170.20">
    <property type="entry name" value="TonB-dependent receptor, beta-barrel domain"/>
    <property type="match status" value="1"/>
</dbReference>
<keyword evidence="3 10" id="KW-1134">Transmembrane beta strand</keyword>
<dbReference type="Pfam" id="PF00593">
    <property type="entry name" value="TonB_dep_Rec_b-barrel"/>
    <property type="match status" value="1"/>
</dbReference>
<dbReference type="Gene3D" id="2.60.40.1120">
    <property type="entry name" value="Carboxypeptidase-like, regulatory domain"/>
    <property type="match status" value="1"/>
</dbReference>
<dbReference type="RefSeq" id="WP_311591482.1">
    <property type="nucleotide sequence ID" value="NZ_JAVRHV010000001.1"/>
</dbReference>
<evidence type="ECO:0000256" key="2">
    <source>
        <dbReference type="ARBA" id="ARBA00022448"/>
    </source>
</evidence>
<proteinExistence type="inferred from homology"/>
<gene>
    <name evidence="15" type="ORF">RM519_00435</name>
</gene>
<protein>
    <submittedName>
        <fullName evidence="15">TonB-dependent receptor</fullName>
    </submittedName>
</protein>
<dbReference type="SUPFAM" id="SSF56935">
    <property type="entry name" value="Porins"/>
    <property type="match status" value="1"/>
</dbReference>
<evidence type="ECO:0000256" key="4">
    <source>
        <dbReference type="ARBA" id="ARBA00022692"/>
    </source>
</evidence>
<evidence type="ECO:0000256" key="10">
    <source>
        <dbReference type="PROSITE-ProRule" id="PRU01360"/>
    </source>
</evidence>
<evidence type="ECO:0000259" key="13">
    <source>
        <dbReference type="Pfam" id="PF00593"/>
    </source>
</evidence>
<dbReference type="Pfam" id="PF13715">
    <property type="entry name" value="CarbopepD_reg_2"/>
    <property type="match status" value="1"/>
</dbReference>
<keyword evidence="2 10" id="KW-0813">Transport</keyword>
<keyword evidence="4 10" id="KW-0812">Transmembrane</keyword>
<dbReference type="PANTHER" id="PTHR30069">
    <property type="entry name" value="TONB-DEPENDENT OUTER MEMBRANE RECEPTOR"/>
    <property type="match status" value="1"/>
</dbReference>
<evidence type="ECO:0000259" key="14">
    <source>
        <dbReference type="Pfam" id="PF07715"/>
    </source>
</evidence>
<dbReference type="PANTHER" id="PTHR30069:SF29">
    <property type="entry name" value="HEMOGLOBIN AND HEMOGLOBIN-HAPTOGLOBIN-BINDING PROTEIN 1-RELATED"/>
    <property type="match status" value="1"/>
</dbReference>
<dbReference type="InterPro" id="IPR012910">
    <property type="entry name" value="Plug_dom"/>
</dbReference>
<sequence length="765" mass="86075">MQKIIQALFLIGTSLVGYSQVTISGTISDSEKNSLFGVEIYAKDLHIGTTSDIDGKYTLKNVPHGHIELIFSFIGYEPVIKELDIHKDITDLNIELTEGVFHMEEVIISTPFNRLQSQNVMKVEVETLKEMRKKGAPTLIDGLTNVAGVSQISTGTSIGKPVIRGLSGNRVLVYTQGVRLENQQFGGEHGLGLNQSGIESVEVIKGPASLLYGSDALGGVIYFNPEKFAAENSFVSSINQQYFSNTQGSSTSFGLKKSFNQWKYILRGTHDNHLDYKIPNGDRVTNTRFNETNLNAAVGYNNELISSELRYNYSLSNLGLTEGIEHQEKSRTPELPNQKINNHIVSLHNHIFFDKSKLDINVGYIFNDRSEFEDEHGHDEHDDHDDHDDHEDEEDHDDEEHHEDEAALQMELSTFNYDIKYHFPKSESVAIIAGAQGMIQTNRNFGEELLIPNARINDFGIFTTGILDFDKSSLMAGLRFDNRLLETEYHAVEHEDEVHEFPALDKSYNSFTASLGYKFDLFKDITTRINLASGFRAPNLAELTSNGVHHGTNRFEIGNPNLDTEQNFQTDVSLEYENKHFEFFVNGFYNNLNNYIYLNPTGEVEDGADVFEYTQENAKLYGGEVGIHLHPHPIDWLHLESAFEMVIGEQNNGDYLPLIPANNWTNTFRSEFDIKDWMKNAYASISVATTFEQNNVSGFENNSAGYSLVNFGIGGNLNIKSVKFNLTANLNNAFDESYISHLSRLKGDGIPNIGRNFIIGVNFNL</sequence>
<comment type="similarity">
    <text evidence="10 11">Belongs to the TonB-dependent receptor family.</text>
</comment>
<dbReference type="Gene3D" id="2.170.130.10">
    <property type="entry name" value="TonB-dependent receptor, plug domain"/>
    <property type="match status" value="1"/>
</dbReference>
<organism evidence="15 16">
    <name type="scientific">Urechidicola vernalis</name>
    <dbReference type="NCBI Taxonomy" id="3075600"/>
    <lineage>
        <taxon>Bacteria</taxon>
        <taxon>Pseudomonadati</taxon>
        <taxon>Bacteroidota</taxon>
        <taxon>Flavobacteriia</taxon>
        <taxon>Flavobacteriales</taxon>
        <taxon>Flavobacteriaceae</taxon>
        <taxon>Urechidicola</taxon>
    </lineage>
</organism>
<keyword evidence="16" id="KW-1185">Reference proteome</keyword>
<dbReference type="InterPro" id="IPR039426">
    <property type="entry name" value="TonB-dep_rcpt-like"/>
</dbReference>
<feature type="compositionally biased region" description="Acidic residues" evidence="12">
    <location>
        <begin position="382"/>
        <end position="402"/>
    </location>
</feature>
<dbReference type="InterPro" id="IPR036942">
    <property type="entry name" value="Beta-barrel_TonB_sf"/>
</dbReference>
<feature type="domain" description="TonB-dependent receptor-like beta-barrel" evidence="13">
    <location>
        <begin position="297"/>
        <end position="732"/>
    </location>
</feature>
<feature type="region of interest" description="Disordered" evidence="12">
    <location>
        <begin position="374"/>
        <end position="404"/>
    </location>
</feature>
<evidence type="ECO:0000256" key="1">
    <source>
        <dbReference type="ARBA" id="ARBA00004571"/>
    </source>
</evidence>
<dbReference type="SUPFAM" id="SSF49464">
    <property type="entry name" value="Carboxypeptidase regulatory domain-like"/>
    <property type="match status" value="1"/>
</dbReference>
<keyword evidence="6 11" id="KW-0798">TonB box</keyword>
<keyword evidence="5" id="KW-0732">Signal</keyword>
<feature type="domain" description="TonB-dependent receptor plug" evidence="14">
    <location>
        <begin position="122"/>
        <end position="220"/>
    </location>
</feature>
<evidence type="ECO:0000256" key="9">
    <source>
        <dbReference type="ARBA" id="ARBA00023237"/>
    </source>
</evidence>
<evidence type="ECO:0000256" key="6">
    <source>
        <dbReference type="ARBA" id="ARBA00023077"/>
    </source>
</evidence>
<keyword evidence="7 10" id="KW-0472">Membrane</keyword>
<dbReference type="PROSITE" id="PS52016">
    <property type="entry name" value="TONB_DEPENDENT_REC_3"/>
    <property type="match status" value="1"/>
</dbReference>
<accession>A0ABU2Y3T9</accession>
<dbReference type="InterPro" id="IPR008969">
    <property type="entry name" value="CarboxyPept-like_regulatory"/>
</dbReference>
<reference evidence="15 16" key="1">
    <citation type="submission" date="2023-09" db="EMBL/GenBank/DDBJ databases">
        <authorList>
            <person name="Rey-Velasco X."/>
        </authorList>
    </citation>
    <scope>NUCLEOTIDE SEQUENCE [LARGE SCALE GENOMIC DNA]</scope>
    <source>
        <strain evidence="15 16">P050</strain>
    </source>
</reference>